<dbReference type="SUPFAM" id="SSF53254">
    <property type="entry name" value="Phosphoglycerate mutase-like"/>
    <property type="match status" value="1"/>
</dbReference>
<reference evidence="4 5" key="1">
    <citation type="submission" date="2019-12" db="EMBL/GenBank/DDBJ databases">
        <authorList>
            <person name="Huq M.A."/>
        </authorList>
    </citation>
    <scope>NUCLEOTIDE SEQUENCE [LARGE SCALE GENOMIC DNA]</scope>
    <source>
        <strain evidence="4 5">MAH-18</strain>
    </source>
</reference>
<sequence length="243" mass="25320">MATVILVRHGRTTANASGTLAGRLPGVRLDETGEGQAVRTGERIAAVPLAALVTSPLERCRQTARAIAKAHSGAPRVATDSGLTECDYGEWQGRPLKELAKEKLWATVQAQPSAATFPGGESMADMQARAVAAVRRRDAEVEAEHGAGAVWVAVSHGDLIKSILADALGMHLDLFQRLHVDPASVSIVRYTGTRPYVLATNSHAGDLSWLAAPPPRRRGTSKRATGRATDAAVGGGAGPSAAV</sequence>
<feature type="compositionally biased region" description="Basic residues" evidence="3">
    <location>
        <begin position="215"/>
        <end position="225"/>
    </location>
</feature>
<protein>
    <submittedName>
        <fullName evidence="4">MSMEG_4193 family putative phosphomutase</fullName>
    </submittedName>
</protein>
<evidence type="ECO:0000313" key="4">
    <source>
        <dbReference type="EMBL" id="MVQ51929.1"/>
    </source>
</evidence>
<evidence type="ECO:0000313" key="5">
    <source>
        <dbReference type="Proteomes" id="UP000473525"/>
    </source>
</evidence>
<dbReference type="InterPro" id="IPR029033">
    <property type="entry name" value="His_PPase_superfam"/>
</dbReference>
<feature type="region of interest" description="Disordered" evidence="3">
    <location>
        <begin position="209"/>
        <end position="243"/>
    </location>
</feature>
<dbReference type="CDD" id="cd07067">
    <property type="entry name" value="HP_PGM_like"/>
    <property type="match status" value="1"/>
</dbReference>
<dbReference type="GO" id="GO:0005737">
    <property type="term" value="C:cytoplasm"/>
    <property type="evidence" value="ECO:0007669"/>
    <property type="project" value="TreeGrafter"/>
</dbReference>
<dbReference type="PANTHER" id="PTHR48100">
    <property type="entry name" value="BROAD-SPECIFICITY PHOSPHATASE YOR283W-RELATED"/>
    <property type="match status" value="1"/>
</dbReference>
<dbReference type="PANTHER" id="PTHR48100:SF2">
    <property type="entry name" value="CONSERVED PROTEIN"/>
    <property type="match status" value="1"/>
</dbReference>
<feature type="active site" description="Tele-phosphohistidine intermediate" evidence="1">
    <location>
        <position position="9"/>
    </location>
</feature>
<dbReference type="AlphaFoldDB" id="A0A6L6XXG8"/>
<dbReference type="InterPro" id="IPR013078">
    <property type="entry name" value="His_Pase_superF_clade-1"/>
</dbReference>
<feature type="binding site" evidence="2">
    <location>
        <begin position="8"/>
        <end position="15"/>
    </location>
    <ligand>
        <name>substrate</name>
    </ligand>
</feature>
<accession>A0A6L6XXG8</accession>
<keyword evidence="5" id="KW-1185">Reference proteome</keyword>
<dbReference type="SMART" id="SM00855">
    <property type="entry name" value="PGAM"/>
    <property type="match status" value="1"/>
</dbReference>
<organism evidence="4 5">
    <name type="scientific">Nocardioides agri</name>
    <dbReference type="NCBI Taxonomy" id="2682843"/>
    <lineage>
        <taxon>Bacteria</taxon>
        <taxon>Bacillati</taxon>
        <taxon>Actinomycetota</taxon>
        <taxon>Actinomycetes</taxon>
        <taxon>Propionibacteriales</taxon>
        <taxon>Nocardioidaceae</taxon>
        <taxon>Nocardioides</taxon>
    </lineage>
</organism>
<feature type="active site" description="Proton donor/acceptor" evidence="1">
    <location>
        <position position="85"/>
    </location>
</feature>
<dbReference type="EMBL" id="WSEK01000005">
    <property type="protein sequence ID" value="MVQ51929.1"/>
    <property type="molecule type" value="Genomic_DNA"/>
</dbReference>
<proteinExistence type="predicted"/>
<evidence type="ECO:0000256" key="2">
    <source>
        <dbReference type="PIRSR" id="PIRSR613078-2"/>
    </source>
</evidence>
<dbReference type="InterPro" id="IPR050275">
    <property type="entry name" value="PGM_Phosphatase"/>
</dbReference>
<dbReference type="RefSeq" id="WP_157346977.1">
    <property type="nucleotide sequence ID" value="NZ_WSEK01000005.1"/>
</dbReference>
<name>A0A6L6XXG8_9ACTN</name>
<dbReference type="InterPro" id="IPR022492">
    <property type="entry name" value="Phosphomutase_MSMEG4193_put"/>
</dbReference>
<feature type="binding site" evidence="2">
    <location>
        <position position="59"/>
    </location>
    <ligand>
        <name>substrate</name>
    </ligand>
</feature>
<dbReference type="NCBIfam" id="TIGR03848">
    <property type="entry name" value="MSMEG_4193"/>
    <property type="match status" value="1"/>
</dbReference>
<comment type="caution">
    <text evidence="4">The sequence shown here is derived from an EMBL/GenBank/DDBJ whole genome shotgun (WGS) entry which is preliminary data.</text>
</comment>
<dbReference type="Pfam" id="PF00300">
    <property type="entry name" value="His_Phos_1"/>
    <property type="match status" value="1"/>
</dbReference>
<dbReference type="Proteomes" id="UP000473525">
    <property type="component" value="Unassembled WGS sequence"/>
</dbReference>
<feature type="binding site" evidence="2">
    <location>
        <begin position="85"/>
        <end position="88"/>
    </location>
    <ligand>
        <name>substrate</name>
    </ligand>
</feature>
<dbReference type="GO" id="GO:0016791">
    <property type="term" value="F:phosphatase activity"/>
    <property type="evidence" value="ECO:0007669"/>
    <property type="project" value="TreeGrafter"/>
</dbReference>
<evidence type="ECO:0000256" key="3">
    <source>
        <dbReference type="SAM" id="MobiDB-lite"/>
    </source>
</evidence>
<dbReference type="Gene3D" id="3.40.50.1240">
    <property type="entry name" value="Phosphoglycerate mutase-like"/>
    <property type="match status" value="1"/>
</dbReference>
<gene>
    <name evidence="4" type="ORF">GON03_22335</name>
</gene>
<evidence type="ECO:0000256" key="1">
    <source>
        <dbReference type="PIRSR" id="PIRSR613078-1"/>
    </source>
</evidence>
<feature type="compositionally biased region" description="Gly residues" evidence="3">
    <location>
        <begin position="233"/>
        <end position="243"/>
    </location>
</feature>